<proteinExistence type="inferred from homology"/>
<reference evidence="11 12" key="1">
    <citation type="submission" date="2017-03" db="EMBL/GenBank/DDBJ databases">
        <title>WGS assembly of Porphyra umbilicalis.</title>
        <authorList>
            <person name="Brawley S.H."/>
            <person name="Blouin N.A."/>
            <person name="Ficko-Blean E."/>
            <person name="Wheeler G.L."/>
            <person name="Lohr M."/>
            <person name="Goodson H.V."/>
            <person name="Jenkins J.W."/>
            <person name="Blaby-Haas C.E."/>
            <person name="Helliwell K.E."/>
            <person name="Chan C."/>
            <person name="Marriage T."/>
            <person name="Bhattacharya D."/>
            <person name="Klein A.S."/>
            <person name="Badis Y."/>
            <person name="Brodie J."/>
            <person name="Cao Y."/>
            <person name="Collen J."/>
            <person name="Dittami S.M."/>
            <person name="Gachon C.M."/>
            <person name="Green B.R."/>
            <person name="Karpowicz S."/>
            <person name="Kim J.W."/>
            <person name="Kudahl U."/>
            <person name="Lin S."/>
            <person name="Michel G."/>
            <person name="Mittag M."/>
            <person name="Olson B.J."/>
            <person name="Pangilinan J."/>
            <person name="Peng Y."/>
            <person name="Qiu H."/>
            <person name="Shu S."/>
            <person name="Singer J.T."/>
            <person name="Smith A.G."/>
            <person name="Sprecher B.N."/>
            <person name="Wagner V."/>
            <person name="Wang W."/>
            <person name="Wang Z.-Y."/>
            <person name="Yan J."/>
            <person name="Yarish C."/>
            <person name="Zoeuner-Riek S."/>
            <person name="Zhuang Y."/>
            <person name="Zou Y."/>
            <person name="Lindquist E.A."/>
            <person name="Grimwood J."/>
            <person name="Barry K."/>
            <person name="Rokhsar D.S."/>
            <person name="Schmutz J."/>
            <person name="Stiller J.W."/>
            <person name="Grossman A.R."/>
            <person name="Prochnik S.E."/>
        </authorList>
    </citation>
    <scope>NUCLEOTIDE SEQUENCE [LARGE SCALE GENOMIC DNA]</scope>
    <source>
        <strain evidence="11">4086291</strain>
    </source>
</reference>
<feature type="domain" description="Tyrosine specific protein phosphatases" evidence="10">
    <location>
        <begin position="109"/>
        <end position="182"/>
    </location>
</feature>
<evidence type="ECO:0000256" key="7">
    <source>
        <dbReference type="ARBA" id="ARBA00048424"/>
    </source>
</evidence>
<comment type="catalytic activity">
    <reaction evidence="6">
        <text>1,5-bis(diphospho)-1D-myo-inositol 2,3,4,6-tetrakisphosphate + H2O = 1-diphospho-1D-myo-inositol 2,3,4,5,6-pentakisphosphate + phosphate + 2 H(+)</text>
        <dbReference type="Rhea" id="RHEA:79699"/>
        <dbReference type="ChEBI" id="CHEBI:15377"/>
        <dbReference type="ChEBI" id="CHEBI:15378"/>
        <dbReference type="ChEBI" id="CHEBI:43474"/>
        <dbReference type="ChEBI" id="CHEBI:74946"/>
        <dbReference type="ChEBI" id="CHEBI:77983"/>
        <dbReference type="EC" id="3.6.1.52"/>
    </reaction>
    <physiologicalReaction direction="left-to-right" evidence="6">
        <dbReference type="Rhea" id="RHEA:79700"/>
    </physiologicalReaction>
</comment>
<dbReference type="AlphaFoldDB" id="A0A1X6PIZ7"/>
<evidence type="ECO:0000256" key="2">
    <source>
        <dbReference type="ARBA" id="ARBA00022801"/>
    </source>
</evidence>
<feature type="region of interest" description="Disordered" evidence="8">
    <location>
        <begin position="1"/>
        <end position="23"/>
    </location>
</feature>
<sequence length="202" mass="22360">MAGFGAASGGDGSGSAQGEGMNGVDKAEVGPAAGYGVGQLLIPPLNFAMVTPGVYRSGYPNSKNHAFLKKLRLKTIIYLCPEDYMAVNVQFMQSNSIRVLQFGIQGNKEPFVDIPEDAIRDALQALLDVRNHPTLIHCNKGKHRTGCLVGTLRKVQRWSLTSTIDEYRRFAGLKVRALDQQFIELFDTRKVLYDPRYKPAWL</sequence>
<dbReference type="PROSITE" id="PS50054">
    <property type="entry name" value="TYR_PHOSPHATASE_DUAL"/>
    <property type="match status" value="1"/>
</dbReference>
<dbReference type="InterPro" id="IPR029021">
    <property type="entry name" value="Prot-tyrosine_phosphatase-like"/>
</dbReference>
<comment type="catalytic activity">
    <reaction evidence="4">
        <text>5-diphospho-1D-myo-inositol 1,2,3,4,6-pentakisphosphate + H2O = 1D-myo-inositol hexakisphosphate + phosphate + H(+)</text>
        <dbReference type="Rhea" id="RHEA:22384"/>
        <dbReference type="ChEBI" id="CHEBI:15377"/>
        <dbReference type="ChEBI" id="CHEBI:15378"/>
        <dbReference type="ChEBI" id="CHEBI:43474"/>
        <dbReference type="ChEBI" id="CHEBI:58130"/>
        <dbReference type="ChEBI" id="CHEBI:58628"/>
        <dbReference type="EC" id="3.6.1.52"/>
    </reaction>
    <physiologicalReaction direction="left-to-right" evidence="4">
        <dbReference type="Rhea" id="RHEA:22385"/>
    </physiologicalReaction>
</comment>
<dbReference type="CDD" id="cd14528">
    <property type="entry name" value="PFA-DSP_Siw14"/>
    <property type="match status" value="1"/>
</dbReference>
<evidence type="ECO:0000259" key="10">
    <source>
        <dbReference type="PROSITE" id="PS50056"/>
    </source>
</evidence>
<dbReference type="InterPro" id="IPR020422">
    <property type="entry name" value="TYR_PHOSPHATASE_DUAL_dom"/>
</dbReference>
<dbReference type="SUPFAM" id="SSF52799">
    <property type="entry name" value="(Phosphotyrosine protein) phosphatases II"/>
    <property type="match status" value="1"/>
</dbReference>
<feature type="domain" description="Tyrosine-protein phosphatase" evidence="9">
    <location>
        <begin position="46"/>
        <end position="194"/>
    </location>
</feature>
<dbReference type="PROSITE" id="PS50056">
    <property type="entry name" value="TYR_PHOSPHATASE_2"/>
    <property type="match status" value="1"/>
</dbReference>
<evidence type="ECO:0000256" key="1">
    <source>
        <dbReference type="ARBA" id="ARBA00012527"/>
    </source>
</evidence>
<evidence type="ECO:0000313" key="12">
    <source>
        <dbReference type="Proteomes" id="UP000218209"/>
    </source>
</evidence>
<protein>
    <recommendedName>
        <fullName evidence="1">diphosphoinositol-polyphosphate diphosphatase</fullName>
        <ecNumber evidence="1">3.6.1.52</ecNumber>
    </recommendedName>
</protein>
<evidence type="ECO:0000256" key="3">
    <source>
        <dbReference type="ARBA" id="ARBA00044949"/>
    </source>
</evidence>
<name>A0A1X6PIZ7_PORUM</name>
<comment type="catalytic activity">
    <reaction evidence="7">
        <text>6-diphospho-1D-myo-inositol pentakisphosphate + H2O = 1D-myo-inositol hexakisphosphate + phosphate + H(+)</text>
        <dbReference type="Rhea" id="RHEA:79703"/>
        <dbReference type="ChEBI" id="CHEBI:15377"/>
        <dbReference type="ChEBI" id="CHEBI:15378"/>
        <dbReference type="ChEBI" id="CHEBI:43474"/>
        <dbReference type="ChEBI" id="CHEBI:58130"/>
        <dbReference type="ChEBI" id="CHEBI:230534"/>
        <dbReference type="EC" id="3.6.1.52"/>
    </reaction>
    <physiologicalReaction direction="left-to-right" evidence="7">
        <dbReference type="Rhea" id="RHEA:79704"/>
    </physiologicalReaction>
</comment>
<dbReference type="InterPro" id="IPR016130">
    <property type="entry name" value="Tyr_Pase_AS"/>
</dbReference>
<gene>
    <name evidence="11" type="ORF">BU14_0032s0075</name>
</gene>
<comment type="catalytic activity">
    <reaction evidence="5">
        <text>3,5-bis(diphospho)-1D-myo-inositol 1,2,4,6-tetrakisphosphate + H2O = 3-diphospho-1D-myo-inositol 1,2,4,5,6-pentakisphosphate + phosphate + 2 H(+)</text>
        <dbReference type="Rhea" id="RHEA:56312"/>
        <dbReference type="ChEBI" id="CHEBI:15377"/>
        <dbReference type="ChEBI" id="CHEBI:15378"/>
        <dbReference type="ChEBI" id="CHEBI:43474"/>
        <dbReference type="ChEBI" id="CHEBI:140372"/>
        <dbReference type="ChEBI" id="CHEBI:140374"/>
        <dbReference type="EC" id="3.6.1.52"/>
    </reaction>
    <physiologicalReaction direction="left-to-right" evidence="5">
        <dbReference type="Rhea" id="RHEA:56313"/>
    </physiologicalReaction>
</comment>
<feature type="compositionally biased region" description="Gly residues" evidence="8">
    <location>
        <begin position="1"/>
        <end position="21"/>
    </location>
</feature>
<evidence type="ECO:0000259" key="9">
    <source>
        <dbReference type="PROSITE" id="PS50054"/>
    </source>
</evidence>
<keyword evidence="2" id="KW-0378">Hydrolase</keyword>
<dbReference type="GO" id="GO:0008486">
    <property type="term" value="F:diphosphoinositol-polyphosphate diphosphatase activity"/>
    <property type="evidence" value="ECO:0007669"/>
    <property type="project" value="UniProtKB-EC"/>
</dbReference>
<evidence type="ECO:0000256" key="8">
    <source>
        <dbReference type="SAM" id="MobiDB-lite"/>
    </source>
</evidence>
<dbReference type="Proteomes" id="UP000218209">
    <property type="component" value="Unassembled WGS sequence"/>
</dbReference>
<dbReference type="EC" id="3.6.1.52" evidence="1"/>
<keyword evidence="12" id="KW-1185">Reference proteome</keyword>
<dbReference type="PANTHER" id="PTHR31126">
    <property type="entry name" value="TYROSINE-PROTEIN PHOSPHATASE"/>
    <property type="match status" value="1"/>
</dbReference>
<dbReference type="FunFam" id="3.90.190.10:FF:000024">
    <property type="entry name" value="probable tyrosine-protein phosphatase At1g05000"/>
    <property type="match status" value="1"/>
</dbReference>
<organism evidence="11 12">
    <name type="scientific">Porphyra umbilicalis</name>
    <name type="common">Purple laver</name>
    <name type="synonym">Red alga</name>
    <dbReference type="NCBI Taxonomy" id="2786"/>
    <lineage>
        <taxon>Eukaryota</taxon>
        <taxon>Rhodophyta</taxon>
        <taxon>Bangiophyceae</taxon>
        <taxon>Bangiales</taxon>
        <taxon>Bangiaceae</taxon>
        <taxon>Porphyra</taxon>
    </lineage>
</organism>
<dbReference type="InterPro" id="IPR000387">
    <property type="entry name" value="Tyr_Pase_dom"/>
</dbReference>
<dbReference type="PRINTS" id="PR01911">
    <property type="entry name" value="PFDSPHPHTASE"/>
</dbReference>
<dbReference type="PANTHER" id="PTHR31126:SF48">
    <property type="entry name" value="INOSITOL PHOSPHATASE SIW14"/>
    <property type="match status" value="1"/>
</dbReference>
<comment type="similarity">
    <text evidence="3">Belongs to the protein-tyrosine phosphatase family. Atypical dual-specificity phosphatase Siw14-like subfamily.</text>
</comment>
<dbReference type="InterPro" id="IPR020428">
    <property type="entry name" value="PFA-DSPs"/>
</dbReference>
<accession>A0A1X6PIZ7</accession>
<dbReference type="EMBL" id="KV918768">
    <property type="protein sequence ID" value="OSX80817.1"/>
    <property type="molecule type" value="Genomic_DNA"/>
</dbReference>
<dbReference type="OrthoDB" id="6375174at2759"/>
<dbReference type="GO" id="GO:0005737">
    <property type="term" value="C:cytoplasm"/>
    <property type="evidence" value="ECO:0007669"/>
    <property type="project" value="TreeGrafter"/>
</dbReference>
<evidence type="ECO:0000256" key="6">
    <source>
        <dbReference type="ARBA" id="ARBA00047927"/>
    </source>
</evidence>
<evidence type="ECO:0000313" key="11">
    <source>
        <dbReference type="EMBL" id="OSX80817.1"/>
    </source>
</evidence>
<evidence type="ECO:0000256" key="4">
    <source>
        <dbReference type="ARBA" id="ARBA00047342"/>
    </source>
</evidence>
<evidence type="ECO:0000256" key="5">
    <source>
        <dbReference type="ARBA" id="ARBA00047562"/>
    </source>
</evidence>
<dbReference type="InterPro" id="IPR004861">
    <property type="entry name" value="Siw14-like"/>
</dbReference>
<dbReference type="Pfam" id="PF03162">
    <property type="entry name" value="Y_phosphatase2"/>
    <property type="match status" value="1"/>
</dbReference>
<dbReference type="Gene3D" id="3.90.190.10">
    <property type="entry name" value="Protein tyrosine phosphatase superfamily"/>
    <property type="match status" value="1"/>
</dbReference>
<dbReference type="GO" id="GO:0016791">
    <property type="term" value="F:phosphatase activity"/>
    <property type="evidence" value="ECO:0007669"/>
    <property type="project" value="InterPro"/>
</dbReference>
<dbReference type="PROSITE" id="PS00383">
    <property type="entry name" value="TYR_PHOSPHATASE_1"/>
    <property type="match status" value="1"/>
</dbReference>